<dbReference type="PANTHER" id="PTHR12101">
    <property type="entry name" value="POPEYE DOMAIN CONTAINING PROTEIN"/>
    <property type="match status" value="1"/>
</dbReference>
<evidence type="ECO:0000256" key="3">
    <source>
        <dbReference type="ARBA" id="ARBA00004435"/>
    </source>
</evidence>
<dbReference type="InterPro" id="IPR055272">
    <property type="entry name" value="POPDC1-3_dom"/>
</dbReference>
<evidence type="ECO:0000313" key="17">
    <source>
        <dbReference type="Proteomes" id="UP001165060"/>
    </source>
</evidence>
<keyword evidence="9" id="KW-0130">Cell adhesion</keyword>
<feature type="region of interest" description="Disordered" evidence="14">
    <location>
        <begin position="528"/>
        <end position="547"/>
    </location>
</feature>
<gene>
    <name evidence="16" type="ORF">TeGR_g3038</name>
</gene>
<feature type="region of interest" description="Disordered" evidence="14">
    <location>
        <begin position="484"/>
        <end position="517"/>
    </location>
</feature>
<name>A0ABQ6MUP4_9STRA</name>
<dbReference type="Gene3D" id="2.60.120.10">
    <property type="entry name" value="Jelly Rolls"/>
    <property type="match status" value="1"/>
</dbReference>
<feature type="compositionally biased region" description="Low complexity" evidence="14">
    <location>
        <begin position="536"/>
        <end position="547"/>
    </location>
</feature>
<comment type="similarity">
    <text evidence="4">Belongs to the popeye family.</text>
</comment>
<feature type="compositionally biased region" description="Basic residues" evidence="14">
    <location>
        <begin position="614"/>
        <end position="623"/>
    </location>
</feature>
<evidence type="ECO:0000259" key="15">
    <source>
        <dbReference type="Pfam" id="PF04831"/>
    </source>
</evidence>
<evidence type="ECO:0000256" key="1">
    <source>
        <dbReference type="ARBA" id="ARBA00004124"/>
    </source>
</evidence>
<comment type="subcellular location">
    <subcellularLocation>
        <location evidence="3">Cell junction</location>
        <location evidence="3">Tight junction</location>
    </subcellularLocation>
    <subcellularLocation>
        <location evidence="1">Lateral cell membrane</location>
    </subcellularLocation>
    <subcellularLocation>
        <location evidence="2">Membrane</location>
        <topology evidence="2">Multi-pass membrane protein</topology>
    </subcellularLocation>
</comment>
<feature type="compositionally biased region" description="Low complexity" evidence="14">
    <location>
        <begin position="443"/>
        <end position="456"/>
    </location>
</feature>
<feature type="region of interest" description="Disordered" evidence="14">
    <location>
        <begin position="573"/>
        <end position="623"/>
    </location>
</feature>
<evidence type="ECO:0000256" key="10">
    <source>
        <dbReference type="ARBA" id="ARBA00022949"/>
    </source>
</evidence>
<evidence type="ECO:0000256" key="9">
    <source>
        <dbReference type="ARBA" id="ARBA00022889"/>
    </source>
</evidence>
<feature type="compositionally biased region" description="Pro residues" evidence="14">
    <location>
        <begin position="371"/>
        <end position="382"/>
    </location>
</feature>
<keyword evidence="6" id="KW-0217">Developmental protein</keyword>
<comment type="caution">
    <text evidence="16">The sequence shown here is derived from an EMBL/GenBank/DDBJ whole genome shotgun (WGS) entry which is preliminary data.</text>
</comment>
<keyword evidence="5" id="KW-0796">Tight junction</keyword>
<evidence type="ECO:0000256" key="2">
    <source>
        <dbReference type="ARBA" id="ARBA00004141"/>
    </source>
</evidence>
<accession>A0ABQ6MUP4</accession>
<evidence type="ECO:0000256" key="8">
    <source>
        <dbReference type="ARBA" id="ARBA00022692"/>
    </source>
</evidence>
<evidence type="ECO:0000256" key="7">
    <source>
        <dbReference type="ARBA" id="ARBA00022475"/>
    </source>
</evidence>
<organism evidence="16 17">
    <name type="scientific">Tetraparma gracilis</name>
    <dbReference type="NCBI Taxonomy" id="2962635"/>
    <lineage>
        <taxon>Eukaryota</taxon>
        <taxon>Sar</taxon>
        <taxon>Stramenopiles</taxon>
        <taxon>Ochrophyta</taxon>
        <taxon>Bolidophyceae</taxon>
        <taxon>Parmales</taxon>
        <taxon>Triparmaceae</taxon>
        <taxon>Tetraparma</taxon>
    </lineage>
</organism>
<evidence type="ECO:0000256" key="5">
    <source>
        <dbReference type="ARBA" id="ARBA00022427"/>
    </source>
</evidence>
<keyword evidence="12" id="KW-0472">Membrane</keyword>
<evidence type="ECO:0000256" key="12">
    <source>
        <dbReference type="ARBA" id="ARBA00023136"/>
    </source>
</evidence>
<evidence type="ECO:0000256" key="11">
    <source>
        <dbReference type="ARBA" id="ARBA00022989"/>
    </source>
</evidence>
<keyword evidence="17" id="KW-1185">Reference proteome</keyword>
<dbReference type="Proteomes" id="UP001165060">
    <property type="component" value="Unassembled WGS sequence"/>
</dbReference>
<feature type="region of interest" description="Disordered" evidence="14">
    <location>
        <begin position="436"/>
        <end position="471"/>
    </location>
</feature>
<dbReference type="SUPFAM" id="SSF51206">
    <property type="entry name" value="cAMP-binding domain-like"/>
    <property type="match status" value="1"/>
</dbReference>
<dbReference type="Pfam" id="PF04831">
    <property type="entry name" value="POPDC1-3"/>
    <property type="match status" value="1"/>
</dbReference>
<dbReference type="PANTHER" id="PTHR12101:SF17">
    <property type="entry name" value="BLOOD VESSEL EPICARDIAL SUBSTANCE"/>
    <property type="match status" value="1"/>
</dbReference>
<keyword evidence="11" id="KW-1133">Transmembrane helix</keyword>
<dbReference type="EMBL" id="BRYB01000558">
    <property type="protein sequence ID" value="GMI32793.1"/>
    <property type="molecule type" value="Genomic_DNA"/>
</dbReference>
<dbReference type="InterPro" id="IPR018490">
    <property type="entry name" value="cNMP-bd_dom_sf"/>
</dbReference>
<evidence type="ECO:0000256" key="14">
    <source>
        <dbReference type="SAM" id="MobiDB-lite"/>
    </source>
</evidence>
<keyword evidence="13" id="KW-0325">Glycoprotein</keyword>
<sequence>MPSMKLIVKKALSGSARRLEINYAKAQLRRTVFEPTPAVGMIQVFSGFITIAAYTFTDPLAFRCCFAVGTVTGTLIPNWYRRPTLYLPTFWGLTFLAINLTRITQLLLERKPVSFDEEAMTVYENTFYKFLTPNHFHKLLQAATFEDVEAGTELKAEGVNAPHLILLLSGAVDLNSVGKKMGHIENTLNGEYKLTGIPRDSTAEDSDTDNKMVQVIASKPSRLMMIPHAKLHEILEKDTAMTTGLLRLYHERLLAKVLVRDKMAAVQTYFNMIAIAIRESEADGAAVLNPDVKRGLKKFRREHDISKQEHQEALAAVGWTSADWHSGSKEDPHVGESGGALLRLIHKSKNHKLGEAAAARAAEVEAEASPSPSPPSSSPSPSPDLDALRKAKLLKDQSAKDPSLLELLTKRGQTISEKLPEGDRLRRAAMDFGLQKREKLTKPAASSATWTSTSPSLRPRRNGSPLSRSVHNPITDVPAYELSAADPGGGLAPPAFRPGTPARNARSYDPGSDKGNLRKFARMVALNRRERGAGAGPRTEPRGAAAAAGAARTTFEEMRGGGRTDAQRNLMGMFDDPDDMPKPRAGVYAGGMGSQRRKSAWAQGGEAIPAAGTKMKRSRSMSF</sequence>
<feature type="region of interest" description="Disordered" evidence="14">
    <location>
        <begin position="353"/>
        <end position="386"/>
    </location>
</feature>
<reference evidence="16 17" key="1">
    <citation type="journal article" date="2023" name="Commun. Biol.">
        <title>Genome analysis of Parmales, the sister group of diatoms, reveals the evolutionary specialization of diatoms from phago-mixotrophs to photoautotrophs.</title>
        <authorList>
            <person name="Ban H."/>
            <person name="Sato S."/>
            <person name="Yoshikawa S."/>
            <person name="Yamada K."/>
            <person name="Nakamura Y."/>
            <person name="Ichinomiya M."/>
            <person name="Sato N."/>
            <person name="Blanc-Mathieu R."/>
            <person name="Endo H."/>
            <person name="Kuwata A."/>
            <person name="Ogata H."/>
        </authorList>
    </citation>
    <scope>NUCLEOTIDE SEQUENCE [LARGE SCALE GENOMIC DNA]</scope>
</reference>
<dbReference type="InterPro" id="IPR014710">
    <property type="entry name" value="RmlC-like_jellyroll"/>
</dbReference>
<evidence type="ECO:0000256" key="4">
    <source>
        <dbReference type="ARBA" id="ARBA00007146"/>
    </source>
</evidence>
<evidence type="ECO:0000313" key="16">
    <source>
        <dbReference type="EMBL" id="GMI32793.1"/>
    </source>
</evidence>
<proteinExistence type="inferred from homology"/>
<protein>
    <recommendedName>
        <fullName evidence="15">POPDC1-3 domain-containing protein</fullName>
    </recommendedName>
</protein>
<evidence type="ECO:0000256" key="13">
    <source>
        <dbReference type="ARBA" id="ARBA00023180"/>
    </source>
</evidence>
<keyword evidence="8" id="KW-0812">Transmembrane</keyword>
<evidence type="ECO:0000256" key="6">
    <source>
        <dbReference type="ARBA" id="ARBA00022473"/>
    </source>
</evidence>
<feature type="domain" description="POPDC1-3" evidence="15">
    <location>
        <begin position="40"/>
        <end position="209"/>
    </location>
</feature>
<keyword evidence="7" id="KW-1003">Cell membrane</keyword>
<keyword evidence="10" id="KW-0965">Cell junction</keyword>
<dbReference type="InterPro" id="IPR006916">
    <property type="entry name" value="POPDC1-3"/>
</dbReference>